<reference evidence="3" key="1">
    <citation type="submission" date="2011-12" db="EMBL/GenBank/DDBJ databases">
        <title>The complete genome of chromosome of Sulfobacillus acidophilus DSM 10332.</title>
        <authorList>
            <person name="Lucas S."/>
            <person name="Han J."/>
            <person name="Lapidus A."/>
            <person name="Bruce D."/>
            <person name="Goodwin L."/>
            <person name="Pitluck S."/>
            <person name="Peters L."/>
            <person name="Kyrpides N."/>
            <person name="Mavromatis K."/>
            <person name="Ivanova N."/>
            <person name="Mikhailova N."/>
            <person name="Chertkov O."/>
            <person name="Saunders E."/>
            <person name="Detter J.C."/>
            <person name="Tapia R."/>
            <person name="Han C."/>
            <person name="Land M."/>
            <person name="Hauser L."/>
            <person name="Markowitz V."/>
            <person name="Cheng J.-F."/>
            <person name="Hugenholtz P."/>
            <person name="Woyke T."/>
            <person name="Wu D."/>
            <person name="Pukall R."/>
            <person name="Gehrich-Schroeter G."/>
            <person name="Schneider S."/>
            <person name="Klenk H.-P."/>
            <person name="Eisen J.A."/>
        </authorList>
    </citation>
    <scope>NUCLEOTIDE SEQUENCE [LARGE SCALE GENOMIC DNA]</scope>
    <source>
        <strain evidence="3">ATCC 700253 / DSM 10332 / NAL</strain>
    </source>
</reference>
<dbReference type="AlphaFoldDB" id="G8TTI0"/>
<accession>G8TTI0</accession>
<evidence type="ECO:0000313" key="3">
    <source>
        <dbReference type="Proteomes" id="UP000005439"/>
    </source>
</evidence>
<organism evidence="2 3">
    <name type="scientific">Sulfobacillus acidophilus (strain ATCC 700253 / DSM 10332 / NAL)</name>
    <dbReference type="NCBI Taxonomy" id="679936"/>
    <lineage>
        <taxon>Bacteria</taxon>
        <taxon>Bacillati</taxon>
        <taxon>Bacillota</taxon>
        <taxon>Clostridia</taxon>
        <taxon>Eubacteriales</taxon>
        <taxon>Clostridiales Family XVII. Incertae Sedis</taxon>
        <taxon>Sulfobacillus</taxon>
    </lineage>
</organism>
<dbReference type="GO" id="GO:0019310">
    <property type="term" value="P:inositol catabolic process"/>
    <property type="evidence" value="ECO:0007669"/>
    <property type="project" value="InterPro"/>
</dbReference>
<dbReference type="PANTHER" id="PTHR39193">
    <property type="entry name" value="5-DEOXY-GLUCURONATE ISOMERASE"/>
    <property type="match status" value="1"/>
</dbReference>
<name>G8TTI0_SULAD</name>
<dbReference type="KEGG" id="sap:Sulac_2166"/>
<dbReference type="Pfam" id="PF04962">
    <property type="entry name" value="KduI"/>
    <property type="match status" value="1"/>
</dbReference>
<keyword evidence="1 2" id="KW-0413">Isomerase</keyword>
<protein>
    <submittedName>
        <fullName evidence="2">5-deoxyglucuronate isomerase</fullName>
        <ecNumber evidence="2">5.3.1.-</ecNumber>
    </submittedName>
</protein>
<dbReference type="EC" id="5.3.1.-" evidence="2"/>
<gene>
    <name evidence="2" type="ordered locus">Sulac_2166</name>
</gene>
<dbReference type="PANTHER" id="PTHR39193:SF1">
    <property type="entry name" value="5-DEOXY-GLUCURONATE ISOMERASE"/>
    <property type="match status" value="1"/>
</dbReference>
<dbReference type="HOGENOM" id="CLU_066438_1_0_9"/>
<dbReference type="InterPro" id="IPR021120">
    <property type="entry name" value="KduI/IolB_isomerase"/>
</dbReference>
<dbReference type="Gene3D" id="2.60.120.10">
    <property type="entry name" value="Jelly Rolls"/>
    <property type="match status" value="2"/>
</dbReference>
<dbReference type="InterPro" id="IPR011051">
    <property type="entry name" value="RmlC_Cupin_sf"/>
</dbReference>
<sequence>MLHITAQDYHGYHSVVGPDNGVLQYLTLGLVKLAPGEAYTGETGDFEQVVVLLSGRMEVTVDEHAFTGQRKNVFKDRATAVYLPPHRDFHIRNIGDATLEAALAGSPATGAFDPFIVTPDEVKPRRVGRDNWVRTVQDIIVQNGEGRVQRIVVGETINDAGNWSGYPPHKHDTYEPGIEADMEELYHFRLSPVQGFGTQLHYRYEPMTAEAYLVRDGDTFMIPDGYHPVVAGAGYRLYYLWIMAGEGDRVLTPHEDPRHVWVKEAGA</sequence>
<dbReference type="NCBIfam" id="TIGR04378">
    <property type="entry name" value="myo_inos_iolB"/>
    <property type="match status" value="1"/>
</dbReference>
<dbReference type="EMBL" id="CP003179">
    <property type="protein sequence ID" value="AEW05646.1"/>
    <property type="molecule type" value="Genomic_DNA"/>
</dbReference>
<dbReference type="SUPFAM" id="SSF51182">
    <property type="entry name" value="RmlC-like cupins"/>
    <property type="match status" value="1"/>
</dbReference>
<dbReference type="GO" id="GO:0008880">
    <property type="term" value="F:glucuronate isomerase activity"/>
    <property type="evidence" value="ECO:0007669"/>
    <property type="project" value="InterPro"/>
</dbReference>
<dbReference type="Proteomes" id="UP000005439">
    <property type="component" value="Chromosome"/>
</dbReference>
<evidence type="ECO:0000313" key="2">
    <source>
        <dbReference type="EMBL" id="AEW05646.1"/>
    </source>
</evidence>
<dbReference type="PATRIC" id="fig|679936.5.peg.2236"/>
<proteinExistence type="predicted"/>
<dbReference type="STRING" id="679936.Sulac_2166"/>
<keyword evidence="3" id="KW-1185">Reference proteome</keyword>
<dbReference type="PIRSF" id="PIRSF036628">
    <property type="entry name" value="IolB"/>
    <property type="match status" value="1"/>
</dbReference>
<evidence type="ECO:0000256" key="1">
    <source>
        <dbReference type="ARBA" id="ARBA00023235"/>
    </source>
</evidence>
<reference evidence="2 3" key="2">
    <citation type="journal article" date="2012" name="Stand. Genomic Sci.">
        <title>Complete genome sequence of the moderately thermophilic mineral-sulfide-oxidizing firmicute Sulfobacillus acidophilus type strain (NAL(T)).</title>
        <authorList>
            <person name="Anderson I."/>
            <person name="Chertkov O."/>
            <person name="Chen A."/>
            <person name="Saunders E."/>
            <person name="Lapidus A."/>
            <person name="Nolan M."/>
            <person name="Lucas S."/>
            <person name="Hammon N."/>
            <person name="Deshpande S."/>
            <person name="Cheng J.F."/>
            <person name="Han C."/>
            <person name="Tapia R."/>
            <person name="Goodwin L.A."/>
            <person name="Pitluck S."/>
            <person name="Liolios K."/>
            <person name="Pagani I."/>
            <person name="Ivanova N."/>
            <person name="Mikhailova N."/>
            <person name="Pati A."/>
            <person name="Palaniappan K."/>
            <person name="Land M."/>
            <person name="Pan C."/>
            <person name="Rohde M."/>
            <person name="Pukall R."/>
            <person name="Goker M."/>
            <person name="Detter J.C."/>
            <person name="Woyke T."/>
            <person name="Bristow J."/>
            <person name="Eisen J.A."/>
            <person name="Markowitz V."/>
            <person name="Hugenholtz P."/>
            <person name="Kyrpides N.C."/>
            <person name="Klenk H.P."/>
            <person name="Mavromatis K."/>
        </authorList>
    </citation>
    <scope>NUCLEOTIDE SEQUENCE [LARGE SCALE GENOMIC DNA]</scope>
    <source>
        <strain evidence="3">ATCC 700253 / DSM 10332 / NAL</strain>
    </source>
</reference>
<dbReference type="InterPro" id="IPR014710">
    <property type="entry name" value="RmlC-like_jellyroll"/>
</dbReference>
<dbReference type="InterPro" id="IPR024203">
    <property type="entry name" value="Deoxy-glucuronate_isom_IolB"/>
</dbReference>